<feature type="domain" description="Mab-21-like HhH/H2TH-like" evidence="1">
    <location>
        <begin position="278"/>
        <end position="357"/>
    </location>
</feature>
<reference evidence="2" key="2">
    <citation type="submission" date="2020-11" db="EMBL/GenBank/DDBJ databases">
        <authorList>
            <person name="McCartney M.A."/>
            <person name="Auch B."/>
            <person name="Kono T."/>
            <person name="Mallez S."/>
            <person name="Becker A."/>
            <person name="Gohl D.M."/>
            <person name="Silverstein K.A.T."/>
            <person name="Koren S."/>
            <person name="Bechman K.B."/>
            <person name="Herman A."/>
            <person name="Abrahante J.E."/>
            <person name="Garbe J."/>
        </authorList>
    </citation>
    <scope>NUCLEOTIDE SEQUENCE</scope>
    <source>
        <strain evidence="2">Duluth1</strain>
        <tissue evidence="2">Whole animal</tissue>
    </source>
</reference>
<dbReference type="AlphaFoldDB" id="A0A9D4F867"/>
<dbReference type="InterPro" id="IPR046906">
    <property type="entry name" value="Mab-21_HhH/H2TH-like"/>
</dbReference>
<dbReference type="Pfam" id="PF20266">
    <property type="entry name" value="Mab-21_C"/>
    <property type="match status" value="1"/>
</dbReference>
<dbReference type="PANTHER" id="PTHR10656:SF69">
    <property type="entry name" value="MAB-21-LIKE HHH_H2TH-LIKE DOMAIN-CONTAINING PROTEIN"/>
    <property type="match status" value="1"/>
</dbReference>
<evidence type="ECO:0000259" key="1">
    <source>
        <dbReference type="Pfam" id="PF20266"/>
    </source>
</evidence>
<dbReference type="Proteomes" id="UP000828390">
    <property type="component" value="Unassembled WGS sequence"/>
</dbReference>
<sequence>MAEGGIIRDAPGGIPSQCSVSSSHGLLHFELFSEETCTLMNILGYGPHIRKARSDAYMAYGRNITMQTCSTCFTTGSKAEGLTRIMESDLDLMCVPTKHDICLEEGVDSSNVPWEKNIFRSCSRLSYPGHCRLFLERYGIIMSHFLYNALCDDGHGRIFLSSDLYVSSGLNIVDPRGVVVSHGRAGPSVPMSHGGIEQDLVCALQYDCPSILTRWAARPRSWPSPDVVKEVVSLGAFLAPVGVKGSDYECVEWRICFNTGENVLIHNLNDTQGKLYVLLKMVKKDVLKPQKKEVTSFTMKNIVLWIAENNPQSLFHERSLFHWLHEGLHALRVALATQELPYFMIPERNLIGARALEQEQKLSWIATIDEMMEEGPRIILRLPKIRQALIAHPEPLRWYSGRKIEMEILELIHRNRLALGMDEGTDFIMQAVRRREKEIVKEFPSILQLHSSYRSVPKNRYLNTIILTRLPSLTRNPFRCFHGRYGGKPELLSDPKVGRDVDV</sequence>
<dbReference type="Gene3D" id="1.10.1410.40">
    <property type="match status" value="1"/>
</dbReference>
<evidence type="ECO:0000313" key="2">
    <source>
        <dbReference type="EMBL" id="KAH3793081.1"/>
    </source>
</evidence>
<dbReference type="EMBL" id="JAIWYP010000007">
    <property type="protein sequence ID" value="KAH3793081.1"/>
    <property type="molecule type" value="Genomic_DNA"/>
</dbReference>
<accession>A0A9D4F867</accession>
<organism evidence="2 3">
    <name type="scientific">Dreissena polymorpha</name>
    <name type="common">Zebra mussel</name>
    <name type="synonym">Mytilus polymorpha</name>
    <dbReference type="NCBI Taxonomy" id="45954"/>
    <lineage>
        <taxon>Eukaryota</taxon>
        <taxon>Metazoa</taxon>
        <taxon>Spiralia</taxon>
        <taxon>Lophotrochozoa</taxon>
        <taxon>Mollusca</taxon>
        <taxon>Bivalvia</taxon>
        <taxon>Autobranchia</taxon>
        <taxon>Heteroconchia</taxon>
        <taxon>Euheterodonta</taxon>
        <taxon>Imparidentia</taxon>
        <taxon>Neoheterodontei</taxon>
        <taxon>Myida</taxon>
        <taxon>Dreissenoidea</taxon>
        <taxon>Dreissenidae</taxon>
        <taxon>Dreissena</taxon>
    </lineage>
</organism>
<evidence type="ECO:0000313" key="3">
    <source>
        <dbReference type="Proteomes" id="UP000828390"/>
    </source>
</evidence>
<reference evidence="2" key="1">
    <citation type="journal article" date="2019" name="bioRxiv">
        <title>The Genome of the Zebra Mussel, Dreissena polymorpha: A Resource for Invasive Species Research.</title>
        <authorList>
            <person name="McCartney M.A."/>
            <person name="Auch B."/>
            <person name="Kono T."/>
            <person name="Mallez S."/>
            <person name="Zhang Y."/>
            <person name="Obille A."/>
            <person name="Becker A."/>
            <person name="Abrahante J.E."/>
            <person name="Garbe J."/>
            <person name="Badalamenti J.P."/>
            <person name="Herman A."/>
            <person name="Mangelson H."/>
            <person name="Liachko I."/>
            <person name="Sullivan S."/>
            <person name="Sone E.D."/>
            <person name="Koren S."/>
            <person name="Silverstein K.A.T."/>
            <person name="Beckman K.B."/>
            <person name="Gohl D.M."/>
        </authorList>
    </citation>
    <scope>NUCLEOTIDE SEQUENCE</scope>
    <source>
        <strain evidence="2">Duluth1</strain>
        <tissue evidence="2">Whole animal</tissue>
    </source>
</reference>
<comment type="caution">
    <text evidence="2">The sequence shown here is derived from an EMBL/GenBank/DDBJ whole genome shotgun (WGS) entry which is preliminary data.</text>
</comment>
<gene>
    <name evidence="2" type="ORF">DPMN_146586</name>
</gene>
<dbReference type="SMART" id="SM01265">
    <property type="entry name" value="Mab-21"/>
    <property type="match status" value="1"/>
</dbReference>
<proteinExistence type="predicted"/>
<dbReference type="PANTHER" id="PTHR10656">
    <property type="entry name" value="CELL FATE DETERMINING PROTEIN MAB21-RELATED"/>
    <property type="match status" value="1"/>
</dbReference>
<name>A0A9D4F867_DREPO</name>
<protein>
    <recommendedName>
        <fullName evidence="1">Mab-21-like HhH/H2TH-like domain-containing protein</fullName>
    </recommendedName>
</protein>
<keyword evidence="3" id="KW-1185">Reference proteome</keyword>
<dbReference type="InterPro" id="IPR024810">
    <property type="entry name" value="MAB21L/cGLR"/>
</dbReference>